<dbReference type="InterPro" id="IPR013022">
    <property type="entry name" value="Xyl_isomerase-like_TIM-brl"/>
</dbReference>
<dbReference type="InterPro" id="IPR050312">
    <property type="entry name" value="IolE/XylAMocC-like"/>
</dbReference>
<proteinExistence type="predicted"/>
<comment type="caution">
    <text evidence="2">The sequence shown here is derived from an EMBL/GenBank/DDBJ whole genome shotgun (WGS) entry which is preliminary data.</text>
</comment>
<dbReference type="PANTHER" id="PTHR12110">
    <property type="entry name" value="HYDROXYPYRUVATE ISOMERASE"/>
    <property type="match status" value="1"/>
</dbReference>
<organism evidence="2 3">
    <name type="scientific">Candidatus Avimonoglobus intestinipullorum</name>
    <dbReference type="NCBI Taxonomy" id="2840699"/>
    <lineage>
        <taxon>Bacteria</taxon>
        <taxon>Bacillati</taxon>
        <taxon>Bacillota</taxon>
        <taxon>Clostridia</taxon>
        <taxon>Eubacteriales</taxon>
        <taxon>Candidatus Avimonoglobus</taxon>
    </lineage>
</organism>
<feature type="non-terminal residue" evidence="2">
    <location>
        <position position="177"/>
    </location>
</feature>
<dbReference type="Pfam" id="PF01261">
    <property type="entry name" value="AP_endonuc_2"/>
    <property type="match status" value="1"/>
</dbReference>
<dbReference type="EMBL" id="DVND01000057">
    <property type="protein sequence ID" value="HIU48162.1"/>
    <property type="molecule type" value="Genomic_DNA"/>
</dbReference>
<dbReference type="Gene3D" id="3.20.20.150">
    <property type="entry name" value="Divalent-metal-dependent TIM barrel enzymes"/>
    <property type="match status" value="1"/>
</dbReference>
<evidence type="ECO:0000313" key="2">
    <source>
        <dbReference type="EMBL" id="HIU48162.1"/>
    </source>
</evidence>
<gene>
    <name evidence="2" type="ORF">IAB04_02230</name>
</gene>
<evidence type="ECO:0000259" key="1">
    <source>
        <dbReference type="Pfam" id="PF01261"/>
    </source>
</evidence>
<feature type="domain" description="Xylose isomerase-like TIM barrel" evidence="1">
    <location>
        <begin position="23"/>
        <end position="168"/>
    </location>
</feature>
<dbReference type="Proteomes" id="UP000824111">
    <property type="component" value="Unassembled WGS sequence"/>
</dbReference>
<reference evidence="2" key="2">
    <citation type="journal article" date="2021" name="PeerJ">
        <title>Extensive microbial diversity within the chicken gut microbiome revealed by metagenomics and culture.</title>
        <authorList>
            <person name="Gilroy R."/>
            <person name="Ravi A."/>
            <person name="Getino M."/>
            <person name="Pursley I."/>
            <person name="Horton D.L."/>
            <person name="Alikhan N.F."/>
            <person name="Baker D."/>
            <person name="Gharbi K."/>
            <person name="Hall N."/>
            <person name="Watson M."/>
            <person name="Adriaenssens E.M."/>
            <person name="Foster-Nyarko E."/>
            <person name="Jarju S."/>
            <person name="Secka A."/>
            <person name="Antonio M."/>
            <person name="Oren A."/>
            <person name="Chaudhuri R.R."/>
            <person name="La Ragione R."/>
            <person name="Hildebrand F."/>
            <person name="Pallen M.J."/>
        </authorList>
    </citation>
    <scope>NUCLEOTIDE SEQUENCE</scope>
    <source>
        <strain evidence="2">ChiSjej4B22-9803</strain>
    </source>
</reference>
<dbReference type="GO" id="GO:0016853">
    <property type="term" value="F:isomerase activity"/>
    <property type="evidence" value="ECO:0007669"/>
    <property type="project" value="UniProtKB-KW"/>
</dbReference>
<name>A0A9D1LUD0_9FIRM</name>
<dbReference type="InterPro" id="IPR036237">
    <property type="entry name" value="Xyl_isomerase-like_sf"/>
</dbReference>
<keyword evidence="2" id="KW-0413">Isomerase</keyword>
<reference evidence="2" key="1">
    <citation type="submission" date="2020-10" db="EMBL/GenBank/DDBJ databases">
        <authorList>
            <person name="Gilroy R."/>
        </authorList>
    </citation>
    <scope>NUCLEOTIDE SEQUENCE</scope>
    <source>
        <strain evidence="2">ChiSjej4B22-9803</strain>
    </source>
</reference>
<protein>
    <submittedName>
        <fullName evidence="2">Sugar phosphate isomerase/epimerase</fullName>
    </submittedName>
</protein>
<accession>A0A9D1LUD0</accession>
<dbReference type="PANTHER" id="PTHR12110:SF41">
    <property type="entry name" value="INOSOSE DEHYDRATASE"/>
    <property type="match status" value="1"/>
</dbReference>
<sequence length="177" mass="20290">MEVSLQLWSVRDEVEKSMRDTLKMVKEHGYAGVEYAGFGDLTAEEMKAELKKNGLYSIGSHTGMDLFETALRENLEYNQKIGSKYMIIPWAKCESKEEVQKVIDLLNASSVVAKEYGLKVGYHNHDQEFKKFDGKYVLDMIAEGTNDDVILEVDVFWVAKAGEDPYKYLEKWGKKVE</sequence>
<dbReference type="AlphaFoldDB" id="A0A9D1LUD0"/>
<evidence type="ECO:0000313" key="3">
    <source>
        <dbReference type="Proteomes" id="UP000824111"/>
    </source>
</evidence>
<dbReference type="SUPFAM" id="SSF51658">
    <property type="entry name" value="Xylose isomerase-like"/>
    <property type="match status" value="1"/>
</dbReference>